<sequence>MSVFLRRSKFSQQYPLFLRRHSQSDVYLHRRCRYRSAAEMGRSPGGQQKRGRGEQGFRPTGGSLPLSGLLNSPPHSNLHCPHGQIPFLLPHPTSLFTLQEKMLASSSSNISSFSISIKPVGHLLPNRGFSSVTSGGEEEEEEEEDGGVENEDVSVSSGPGAGADPEEVDRVCKVIDELFALDRNMEAVLDQCGVELSHDLVVAVLRRFHHARKPAFRFFCWAGDKPGFEHDSTTYNSMMSILGKTRQFETMVSLLEEMGVKGLLTMETFVIAFKAFAAAKERKKAVGIFELMKYYKFKYGVDTVNCLLDTLGRAKLGKEMQVLFDKLKGRFTPNLQTYAVLLDGWCRVKNLMEAGRVWNEMIDKGFKPDIVTHNIMLGGLLRSHKRSDAIKLFEIMKAKGPSPNVRTYSILIQNFCKQKQMKEAIDLFDEMRESGSQPSVVVYTSLITGFGNQNKMDMVHGLLKAMKQDGCTPDGVTYNVLIKLMTRQRMPDDAVRIYKKMIQNGVGPSIHTYVMIMKSYYQTRNYDMGHAVWDEMIEKGCCPDDNAYTVLIGGLICQGRTGEACKYLEEMIEKGMKIPQLDFNKFAADFSRAGKPDILVEMAQKMKVAGKFELSNVFARWAEMTKKKMKGRDPDETSDQGIYFTSHGSIHDTRS</sequence>
<keyword evidence="6" id="KW-1185">Reference proteome</keyword>
<feature type="repeat" description="PPR" evidence="3">
    <location>
        <begin position="439"/>
        <end position="473"/>
    </location>
</feature>
<comment type="similarity">
    <text evidence="1">Belongs to the PPR family. P subfamily.</text>
</comment>
<dbReference type="EMBL" id="PDCK01000045">
    <property type="protein sequence ID" value="PRQ21663.1"/>
    <property type="molecule type" value="Genomic_DNA"/>
</dbReference>
<feature type="region of interest" description="Disordered" evidence="4">
    <location>
        <begin position="128"/>
        <end position="166"/>
    </location>
</feature>
<dbReference type="PROSITE" id="PS51375">
    <property type="entry name" value="PPR"/>
    <property type="match status" value="8"/>
</dbReference>
<feature type="repeat" description="PPR" evidence="3">
    <location>
        <begin position="369"/>
        <end position="403"/>
    </location>
</feature>
<dbReference type="OrthoDB" id="185373at2759"/>
<evidence type="ECO:0000256" key="3">
    <source>
        <dbReference type="PROSITE-ProRule" id="PRU00708"/>
    </source>
</evidence>
<name>A0A2P6PIA5_ROSCH</name>
<feature type="compositionally biased region" description="Low complexity" evidence="4">
    <location>
        <begin position="56"/>
        <end position="77"/>
    </location>
</feature>
<comment type="caution">
    <text evidence="5">The sequence shown here is derived from an EMBL/GenBank/DDBJ whole genome shotgun (WGS) entry which is preliminary data.</text>
</comment>
<dbReference type="Pfam" id="PF01535">
    <property type="entry name" value="PPR"/>
    <property type="match status" value="2"/>
</dbReference>
<dbReference type="SUPFAM" id="SSF81901">
    <property type="entry name" value="HCP-like"/>
    <property type="match status" value="1"/>
</dbReference>
<feature type="repeat" description="PPR" evidence="3">
    <location>
        <begin position="334"/>
        <end position="368"/>
    </location>
</feature>
<dbReference type="InterPro" id="IPR011990">
    <property type="entry name" value="TPR-like_helical_dom_sf"/>
</dbReference>
<dbReference type="Pfam" id="PF13041">
    <property type="entry name" value="PPR_2"/>
    <property type="match status" value="3"/>
</dbReference>
<dbReference type="AlphaFoldDB" id="A0A2P6PIA5"/>
<keyword evidence="2" id="KW-0677">Repeat</keyword>
<protein>
    <submittedName>
        <fullName evidence="5">Putative tetratricopeptide-like helical domain-containing protein</fullName>
    </submittedName>
</protein>
<feature type="repeat" description="PPR" evidence="3">
    <location>
        <begin position="509"/>
        <end position="543"/>
    </location>
</feature>
<dbReference type="Gene3D" id="1.25.40.10">
    <property type="entry name" value="Tetratricopeptide repeat domain"/>
    <property type="match status" value="4"/>
</dbReference>
<evidence type="ECO:0000256" key="4">
    <source>
        <dbReference type="SAM" id="MobiDB-lite"/>
    </source>
</evidence>
<evidence type="ECO:0000256" key="1">
    <source>
        <dbReference type="ARBA" id="ARBA00007626"/>
    </source>
</evidence>
<dbReference type="Gramene" id="PRQ21663">
    <property type="protein sequence ID" value="PRQ21663"/>
    <property type="gene ID" value="RchiOBHm_Chr7g0241731"/>
</dbReference>
<accession>A0A2P6PIA5</accession>
<feature type="repeat" description="PPR" evidence="3">
    <location>
        <begin position="404"/>
        <end position="438"/>
    </location>
</feature>
<dbReference type="Proteomes" id="UP000238479">
    <property type="component" value="Chromosome 7"/>
</dbReference>
<organism evidence="5 6">
    <name type="scientific">Rosa chinensis</name>
    <name type="common">China rose</name>
    <dbReference type="NCBI Taxonomy" id="74649"/>
    <lineage>
        <taxon>Eukaryota</taxon>
        <taxon>Viridiplantae</taxon>
        <taxon>Streptophyta</taxon>
        <taxon>Embryophyta</taxon>
        <taxon>Tracheophyta</taxon>
        <taxon>Spermatophyta</taxon>
        <taxon>Magnoliopsida</taxon>
        <taxon>eudicotyledons</taxon>
        <taxon>Gunneridae</taxon>
        <taxon>Pentapetalae</taxon>
        <taxon>rosids</taxon>
        <taxon>fabids</taxon>
        <taxon>Rosales</taxon>
        <taxon>Rosaceae</taxon>
        <taxon>Rosoideae</taxon>
        <taxon>Rosoideae incertae sedis</taxon>
        <taxon>Rosa</taxon>
    </lineage>
</organism>
<dbReference type="InterPro" id="IPR002885">
    <property type="entry name" value="PPR_rpt"/>
</dbReference>
<gene>
    <name evidence="5" type="ORF">RchiOBHm_Chr7g0241731</name>
</gene>
<feature type="region of interest" description="Disordered" evidence="4">
    <location>
        <begin position="629"/>
        <end position="655"/>
    </location>
</feature>
<feature type="compositionally biased region" description="Acidic residues" evidence="4">
    <location>
        <begin position="136"/>
        <end position="152"/>
    </location>
</feature>
<feature type="repeat" description="PPR" evidence="3">
    <location>
        <begin position="474"/>
        <end position="508"/>
    </location>
</feature>
<dbReference type="PANTHER" id="PTHR47447:SF28">
    <property type="entry name" value="PENTACOTRIPEPTIDE-REPEAT REGION OF PRORP DOMAIN-CONTAINING PROTEIN"/>
    <property type="match status" value="1"/>
</dbReference>
<evidence type="ECO:0000313" key="6">
    <source>
        <dbReference type="Proteomes" id="UP000238479"/>
    </source>
</evidence>
<evidence type="ECO:0000313" key="5">
    <source>
        <dbReference type="EMBL" id="PRQ21663.1"/>
    </source>
</evidence>
<dbReference type="NCBIfam" id="TIGR00756">
    <property type="entry name" value="PPR"/>
    <property type="match status" value="8"/>
</dbReference>
<reference evidence="5 6" key="1">
    <citation type="journal article" date="2018" name="Nat. Genet.">
        <title>The Rosa genome provides new insights in the design of modern roses.</title>
        <authorList>
            <person name="Bendahmane M."/>
        </authorList>
    </citation>
    <scope>NUCLEOTIDE SEQUENCE [LARGE SCALE GENOMIC DNA]</scope>
    <source>
        <strain evidence="6">cv. Old Blush</strain>
    </source>
</reference>
<feature type="repeat" description="PPR" evidence="3">
    <location>
        <begin position="231"/>
        <end position="265"/>
    </location>
</feature>
<feature type="region of interest" description="Disordered" evidence="4">
    <location>
        <begin position="38"/>
        <end position="77"/>
    </location>
</feature>
<evidence type="ECO:0000256" key="2">
    <source>
        <dbReference type="ARBA" id="ARBA00022737"/>
    </source>
</evidence>
<dbReference type="OMA" id="SHRFFRW"/>
<dbReference type="PANTHER" id="PTHR47447">
    <property type="entry name" value="OS03G0856100 PROTEIN"/>
    <property type="match status" value="1"/>
</dbReference>
<proteinExistence type="inferred from homology"/>
<dbReference type="STRING" id="74649.A0A2P6PIA5"/>
<feature type="repeat" description="PPR" evidence="3">
    <location>
        <begin position="544"/>
        <end position="578"/>
    </location>
</feature>